<reference evidence="7 8" key="1">
    <citation type="submission" date="2016-05" db="EMBL/GenBank/DDBJ databases">
        <title>Draft genome sequence of Pediococcus parvulus 2.6, a probiotic beta-glucan producer strain.</title>
        <authorList>
            <person name="Mohedano M.L."/>
            <person name="Perez-Ramos A."/>
            <person name="Duenas M.T."/>
            <person name="Lamontanara A."/>
            <person name="Orru L."/>
            <person name="Spano G."/>
            <person name="Capozzi V."/>
            <person name="Lopez P."/>
        </authorList>
    </citation>
    <scope>NUCLEOTIDE SEQUENCE [LARGE SCALE GENOMIC DNA]</scope>
    <source>
        <strain evidence="7 8">2.6</strain>
    </source>
</reference>
<sequence length="550" mass="61179">MSISVIKRSLLSLGILATTVLLAACGSKSSNQGSTKLASNQKISLSTTAEITSLDLSKIYDKTSFIQIDETFEGLYRYDANGNVEPALATKTKISKDGKTYTINIRHNAKWSNGDPVTAKDFVYSWQRAVNPKTASQYTYLFDNVKNADAIVNGKLSPNKLGVKANGKYQLKVQLARPTTYFKMVMARETLYPLDQKVVEKYGKKYGTSAKYTVYNGPFKNVGWTGTNDSWKLVKNNQYWDKKAVKLSQINYTVAKSPSTAYNLFQSGKLDLISLVGEQAKQLGKSKDAVKRPLAATEYLQYNQRKGVFKNRNLRLAFSLALNRSQLINKVMQNGSIVSKGFVPADFAKNPKTGEDFAKEAYVPGTVDHDATKAKQYYKKALSQLGKKNLTIKLLSADDDQTKDVIEFIQSELQETLPGLKVELSSIPFASMLARTSAGNFEVNFTGWSADFADPISFLSQFTSNNPENNGKWSSQAFDQAIKDSNNKDANNATKRWQDLINAEKILATDQGITPIYQANGIDLVNPKLKGVVYDRINGHYDYRTAYLTK</sequence>
<dbReference type="Proteomes" id="UP000077280">
    <property type="component" value="Unassembled WGS sequence"/>
</dbReference>
<comment type="similarity">
    <text evidence="2">Belongs to the bacterial solute-binding protein 5 family.</text>
</comment>
<dbReference type="Gene3D" id="3.10.105.10">
    <property type="entry name" value="Dipeptide-binding Protein, Domain 3"/>
    <property type="match status" value="1"/>
</dbReference>
<accession>A0ABX2UGA7</accession>
<evidence type="ECO:0000256" key="1">
    <source>
        <dbReference type="ARBA" id="ARBA00004193"/>
    </source>
</evidence>
<keyword evidence="8" id="KW-1185">Reference proteome</keyword>
<dbReference type="InterPro" id="IPR000914">
    <property type="entry name" value="SBP_5_dom"/>
</dbReference>
<dbReference type="PROSITE" id="PS51257">
    <property type="entry name" value="PROKAR_LIPOPROTEIN"/>
    <property type="match status" value="1"/>
</dbReference>
<organism evidence="7 8">
    <name type="scientific">Pediococcus parvulus</name>
    <dbReference type="NCBI Taxonomy" id="54062"/>
    <lineage>
        <taxon>Bacteria</taxon>
        <taxon>Bacillati</taxon>
        <taxon>Bacillota</taxon>
        <taxon>Bacilli</taxon>
        <taxon>Lactobacillales</taxon>
        <taxon>Lactobacillaceae</taxon>
        <taxon>Pediococcus</taxon>
    </lineage>
</organism>
<dbReference type="Gene3D" id="3.90.76.10">
    <property type="entry name" value="Dipeptide-binding Protein, Domain 1"/>
    <property type="match status" value="1"/>
</dbReference>
<dbReference type="PIRSF" id="PIRSF002741">
    <property type="entry name" value="MppA"/>
    <property type="match status" value="1"/>
</dbReference>
<evidence type="ECO:0000259" key="6">
    <source>
        <dbReference type="Pfam" id="PF00496"/>
    </source>
</evidence>
<feature type="domain" description="Solute-binding protein family 5" evidence="6">
    <location>
        <begin position="84"/>
        <end position="469"/>
    </location>
</feature>
<dbReference type="InterPro" id="IPR023765">
    <property type="entry name" value="SBP_5_CS"/>
</dbReference>
<dbReference type="Gene3D" id="3.40.190.10">
    <property type="entry name" value="Periplasmic binding protein-like II"/>
    <property type="match status" value="1"/>
</dbReference>
<evidence type="ECO:0000256" key="5">
    <source>
        <dbReference type="SAM" id="SignalP"/>
    </source>
</evidence>
<evidence type="ECO:0000256" key="3">
    <source>
        <dbReference type="ARBA" id="ARBA00022448"/>
    </source>
</evidence>
<feature type="chain" id="PRO_5046522279" evidence="5">
    <location>
        <begin position="24"/>
        <end position="550"/>
    </location>
</feature>
<keyword evidence="4 5" id="KW-0732">Signal</keyword>
<protein>
    <submittedName>
        <fullName evidence="7">Peptide ABC transporter substrate-binding protein</fullName>
    </submittedName>
</protein>
<evidence type="ECO:0000313" key="7">
    <source>
        <dbReference type="EMBL" id="OAD63820.1"/>
    </source>
</evidence>
<gene>
    <name evidence="7" type="ORF">A7K95_07975</name>
</gene>
<dbReference type="SUPFAM" id="SSF53850">
    <property type="entry name" value="Periplasmic binding protein-like II"/>
    <property type="match status" value="1"/>
</dbReference>
<dbReference type="EMBL" id="LXND01000055">
    <property type="protein sequence ID" value="OAD63820.1"/>
    <property type="molecule type" value="Genomic_DNA"/>
</dbReference>
<comment type="subcellular location">
    <subcellularLocation>
        <location evidence="1">Cell membrane</location>
        <topology evidence="1">Lipid-anchor</topology>
    </subcellularLocation>
</comment>
<dbReference type="PANTHER" id="PTHR30290">
    <property type="entry name" value="PERIPLASMIC BINDING COMPONENT OF ABC TRANSPORTER"/>
    <property type="match status" value="1"/>
</dbReference>
<evidence type="ECO:0000256" key="2">
    <source>
        <dbReference type="ARBA" id="ARBA00005695"/>
    </source>
</evidence>
<evidence type="ECO:0000256" key="4">
    <source>
        <dbReference type="ARBA" id="ARBA00022729"/>
    </source>
</evidence>
<dbReference type="CDD" id="cd08504">
    <property type="entry name" value="PBP2_OppA"/>
    <property type="match status" value="1"/>
</dbReference>
<feature type="signal peptide" evidence="5">
    <location>
        <begin position="1"/>
        <end position="23"/>
    </location>
</feature>
<proteinExistence type="inferred from homology"/>
<dbReference type="RefSeq" id="WP_068806966.1">
    <property type="nucleotide sequence ID" value="NZ_LXND01000055.1"/>
</dbReference>
<evidence type="ECO:0000313" key="8">
    <source>
        <dbReference type="Proteomes" id="UP000077280"/>
    </source>
</evidence>
<comment type="caution">
    <text evidence="7">The sequence shown here is derived from an EMBL/GenBank/DDBJ whole genome shotgun (WGS) entry which is preliminary data.</text>
</comment>
<dbReference type="InterPro" id="IPR030678">
    <property type="entry name" value="Peptide/Ni-bd"/>
</dbReference>
<name>A0ABX2UGA7_9LACO</name>
<dbReference type="PANTHER" id="PTHR30290:SF10">
    <property type="entry name" value="PERIPLASMIC OLIGOPEPTIDE-BINDING PROTEIN-RELATED"/>
    <property type="match status" value="1"/>
</dbReference>
<dbReference type="InterPro" id="IPR039424">
    <property type="entry name" value="SBP_5"/>
</dbReference>
<dbReference type="PROSITE" id="PS01040">
    <property type="entry name" value="SBP_BACTERIAL_5"/>
    <property type="match status" value="1"/>
</dbReference>
<keyword evidence="3" id="KW-0813">Transport</keyword>
<dbReference type="Pfam" id="PF00496">
    <property type="entry name" value="SBP_bac_5"/>
    <property type="match status" value="1"/>
</dbReference>